<reference evidence="1" key="1">
    <citation type="journal article" date="2011" name="PLoS ONE">
        <title>A deep insight into the sialotranscriptome of the gulf coast tick, Amblyomma maculatum.</title>
        <authorList>
            <person name="Karim S."/>
            <person name="Singh P."/>
            <person name="Ribeiro J.M."/>
        </authorList>
    </citation>
    <scope>NUCLEOTIDE SEQUENCE</scope>
    <source>
        <tissue evidence="1">Salivary gland</tissue>
    </source>
</reference>
<evidence type="ECO:0008006" key="2">
    <source>
        <dbReference type="Google" id="ProtNLM"/>
    </source>
</evidence>
<feature type="non-terminal residue" evidence="1">
    <location>
        <position position="1"/>
    </location>
</feature>
<proteinExistence type="evidence at transcript level"/>
<sequence>PLTILIISNYSSATKIWRILLQSNCVIHQMRSSSASNAAAKLSIRKVRSSSNALMRSARSSSLFEEPMDTANQETQNEETRETVRRHLCENLQTDVRLELDGPFYTYTIFNSTSQKCEQMSESICVRSADEGVFFYHLDCVLSCGTGNDDFEVCGKDKYQPTETDCTEKTITLPEIANQYRPRKAYFYNQTTRECEQYKTCEQPFHFPRTENGFGGRSFCSRRCRGVNSNNTETLKNGICIVSCSGEPPAKCTTEEEENGYEAYYYDKEAQQCKPYKACTWPEGWTSANHFPSKDWCDVKCGNVDDVAKKHKINNTGETEAVKPADTS</sequence>
<dbReference type="AlphaFoldDB" id="G3MH08"/>
<organism evidence="1">
    <name type="scientific">Amblyomma maculatum</name>
    <name type="common">Gulf Coast tick</name>
    <dbReference type="NCBI Taxonomy" id="34609"/>
    <lineage>
        <taxon>Eukaryota</taxon>
        <taxon>Metazoa</taxon>
        <taxon>Ecdysozoa</taxon>
        <taxon>Arthropoda</taxon>
        <taxon>Chelicerata</taxon>
        <taxon>Arachnida</taxon>
        <taxon>Acari</taxon>
        <taxon>Parasitiformes</taxon>
        <taxon>Ixodida</taxon>
        <taxon>Ixodoidea</taxon>
        <taxon>Ixodidae</taxon>
        <taxon>Amblyomminae</taxon>
        <taxon>Amblyomma</taxon>
    </lineage>
</organism>
<evidence type="ECO:0000313" key="1">
    <source>
        <dbReference type="EMBL" id="AEO32776.1"/>
    </source>
</evidence>
<name>G3MH08_AMBMU</name>
<accession>G3MH08</accession>
<protein>
    <recommendedName>
        <fullName evidence="2">BPTI/Kunitz inhibitor domain-containing protein</fullName>
    </recommendedName>
</protein>
<dbReference type="EMBL" id="JO841159">
    <property type="protein sequence ID" value="AEO32776.1"/>
    <property type="molecule type" value="mRNA"/>
</dbReference>